<dbReference type="InterPro" id="IPR000644">
    <property type="entry name" value="CBS_dom"/>
</dbReference>
<gene>
    <name evidence="6" type="ORF">GSBLH_T00000992001</name>
</gene>
<evidence type="ECO:0000256" key="4">
    <source>
        <dbReference type="SAM" id="Phobius"/>
    </source>
</evidence>
<keyword evidence="4" id="KW-0472">Membrane</keyword>
<dbReference type="PANTHER" id="PTHR13780">
    <property type="entry name" value="AMP-ACTIVATED PROTEIN KINASE, GAMMA REGULATORY SUBUNIT"/>
    <property type="match status" value="1"/>
</dbReference>
<dbReference type="AlphaFoldDB" id="D8LYQ7"/>
<keyword evidence="2 3" id="KW-0129">CBS domain</keyword>
<keyword evidence="7" id="KW-1185">Reference proteome</keyword>
<evidence type="ECO:0000259" key="5">
    <source>
        <dbReference type="PROSITE" id="PS51371"/>
    </source>
</evidence>
<organism evidence="6">
    <name type="scientific">Blastocystis hominis</name>
    <dbReference type="NCBI Taxonomy" id="12968"/>
    <lineage>
        <taxon>Eukaryota</taxon>
        <taxon>Sar</taxon>
        <taxon>Stramenopiles</taxon>
        <taxon>Bigyra</taxon>
        <taxon>Opalozoa</taxon>
        <taxon>Opalinata</taxon>
        <taxon>Blastocystidae</taxon>
        <taxon>Blastocystis</taxon>
    </lineage>
</organism>
<dbReference type="Proteomes" id="UP000008312">
    <property type="component" value="Unassembled WGS sequence"/>
</dbReference>
<keyword evidence="4" id="KW-0812">Transmembrane</keyword>
<evidence type="ECO:0000256" key="3">
    <source>
        <dbReference type="PROSITE-ProRule" id="PRU00703"/>
    </source>
</evidence>
<evidence type="ECO:0000313" key="7">
    <source>
        <dbReference type="Proteomes" id="UP000008312"/>
    </source>
</evidence>
<dbReference type="InterPro" id="IPR046342">
    <property type="entry name" value="CBS_dom_sf"/>
</dbReference>
<dbReference type="EMBL" id="FN668639">
    <property type="protein sequence ID" value="CBK20712.2"/>
    <property type="molecule type" value="Genomic_DNA"/>
</dbReference>
<feature type="transmembrane region" description="Helical" evidence="4">
    <location>
        <begin position="16"/>
        <end position="35"/>
    </location>
</feature>
<dbReference type="GeneID" id="24918277"/>
<dbReference type="PROSITE" id="PS51371">
    <property type="entry name" value="CBS"/>
    <property type="match status" value="3"/>
</dbReference>
<dbReference type="InterPro" id="IPR050511">
    <property type="entry name" value="AMPK_gamma/SDS23_families"/>
</dbReference>
<keyword evidence="4" id="KW-1133">Transmembrane helix</keyword>
<dbReference type="Gene3D" id="3.10.580.10">
    <property type="entry name" value="CBS-domain"/>
    <property type="match status" value="2"/>
</dbReference>
<reference evidence="6" key="1">
    <citation type="submission" date="2010-02" db="EMBL/GenBank/DDBJ databases">
        <title>Sequencing and annotation of the Blastocystis hominis genome.</title>
        <authorList>
            <person name="Wincker P."/>
        </authorList>
    </citation>
    <scope>NUCLEOTIDE SEQUENCE</scope>
    <source>
        <strain evidence="6">Singapore isolate B</strain>
    </source>
</reference>
<dbReference type="OrthoDB" id="449052at2759"/>
<name>D8LYQ7_BLAHO</name>
<feature type="domain" description="CBS" evidence="5">
    <location>
        <begin position="42"/>
        <end position="98"/>
    </location>
</feature>
<proteinExistence type="predicted"/>
<dbReference type="OMA" id="CHRSHYF"/>
<dbReference type="SMART" id="SM00116">
    <property type="entry name" value="CBS"/>
    <property type="match status" value="3"/>
</dbReference>
<feature type="domain" description="CBS" evidence="5">
    <location>
        <begin position="184"/>
        <end position="239"/>
    </location>
</feature>
<keyword evidence="1" id="KW-0677">Repeat</keyword>
<accession>D8LYQ7</accession>
<dbReference type="InParanoid" id="D8LYQ7"/>
<dbReference type="SUPFAM" id="SSF54631">
    <property type="entry name" value="CBS-domain pair"/>
    <property type="match status" value="2"/>
</dbReference>
<dbReference type="RefSeq" id="XP_012894760.1">
    <property type="nucleotide sequence ID" value="XM_013039306.1"/>
</dbReference>
<feature type="domain" description="CBS" evidence="5">
    <location>
        <begin position="114"/>
        <end position="170"/>
    </location>
</feature>
<evidence type="ECO:0000256" key="1">
    <source>
        <dbReference type="ARBA" id="ARBA00022737"/>
    </source>
</evidence>
<protein>
    <recommendedName>
        <fullName evidence="5">CBS domain-containing protein</fullName>
    </recommendedName>
</protein>
<dbReference type="Pfam" id="PF00571">
    <property type="entry name" value="CBS"/>
    <property type="match status" value="3"/>
</dbReference>
<evidence type="ECO:0000313" key="6">
    <source>
        <dbReference type="EMBL" id="CBK20712.2"/>
    </source>
</evidence>
<evidence type="ECO:0000256" key="2">
    <source>
        <dbReference type="ARBA" id="ARBA00023122"/>
    </source>
</evidence>
<sequence length="239" mass="27885">MQINMHRHDQSKKDNILFININTYRGMLIFAYFSIEFQLRSESKRRLLDCKPSTSLIDILRIMSEYRIRRLPVIDNDQAYGILTYSAILRYIVYSFDRSAPLYQQTIRELNLGLYKDVISCPSSTSVAQALFLLESKNISSILVTDKDGRITTIFQRSDIFKLDILDIDSFERPLDSFETLGHKLSQSLCCHQDDKLQYVFDMFATTELRLLVIVDENEMPIGIISLVDLLNYFMSYIL</sequence>
<dbReference type="CDD" id="cd02205">
    <property type="entry name" value="CBS_pair_SF"/>
    <property type="match status" value="1"/>
</dbReference>